<dbReference type="InterPro" id="IPR010982">
    <property type="entry name" value="Lambda_DNA-bd_dom_sf"/>
</dbReference>
<gene>
    <name evidence="2" type="ORF">DNHGIG_07740</name>
</gene>
<name>A0AAV4LBV1_9BACL</name>
<dbReference type="Proteomes" id="UP001057291">
    <property type="component" value="Unassembled WGS sequence"/>
</dbReference>
<proteinExistence type="predicted"/>
<reference evidence="2" key="1">
    <citation type="journal article" date="2023" name="Int. J. Syst. Evol. Microbiol.">
        <title>Collibacillus ludicampi gen. nov., sp. nov., a new soil bacterium of the family Alicyclobacillaceae.</title>
        <authorList>
            <person name="Jojima T."/>
            <person name="Ioku Y."/>
            <person name="Fukuta Y."/>
            <person name="Shirasaka N."/>
            <person name="Matsumura Y."/>
            <person name="Mori M."/>
        </authorList>
    </citation>
    <scope>NUCLEOTIDE SEQUENCE</scope>
    <source>
        <strain evidence="2">TP075</strain>
    </source>
</reference>
<dbReference type="PROSITE" id="PS50943">
    <property type="entry name" value="HTH_CROC1"/>
    <property type="match status" value="1"/>
</dbReference>
<evidence type="ECO:0000259" key="1">
    <source>
        <dbReference type="PROSITE" id="PS50943"/>
    </source>
</evidence>
<feature type="domain" description="HTH cro/C1-type" evidence="1">
    <location>
        <begin position="6"/>
        <end position="60"/>
    </location>
</feature>
<dbReference type="CDD" id="cd00093">
    <property type="entry name" value="HTH_XRE"/>
    <property type="match status" value="1"/>
</dbReference>
<dbReference type="GO" id="GO:0003677">
    <property type="term" value="F:DNA binding"/>
    <property type="evidence" value="ECO:0007669"/>
    <property type="project" value="InterPro"/>
</dbReference>
<sequence>MDVTPLEKLIRQRGLKKVWIAEQCGITRSTLSSISAGKQEPTLRVALKIARLFDVSVEELWGWILAEEENRPDQ</sequence>
<keyword evidence="3" id="KW-1185">Reference proteome</keyword>
<dbReference type="Pfam" id="PF01381">
    <property type="entry name" value="HTH_3"/>
    <property type="match status" value="1"/>
</dbReference>
<comment type="caution">
    <text evidence="2">The sequence shown here is derived from an EMBL/GenBank/DDBJ whole genome shotgun (WGS) entry which is preliminary data.</text>
</comment>
<evidence type="ECO:0000313" key="2">
    <source>
        <dbReference type="EMBL" id="GIM45225.1"/>
    </source>
</evidence>
<dbReference type="EMBL" id="BOQE01000001">
    <property type="protein sequence ID" value="GIM45225.1"/>
    <property type="molecule type" value="Genomic_DNA"/>
</dbReference>
<dbReference type="AlphaFoldDB" id="A0AAV4LBV1"/>
<evidence type="ECO:0000313" key="3">
    <source>
        <dbReference type="Proteomes" id="UP001057291"/>
    </source>
</evidence>
<dbReference type="SMART" id="SM00530">
    <property type="entry name" value="HTH_XRE"/>
    <property type="match status" value="1"/>
</dbReference>
<accession>A0AAV4LBV1</accession>
<dbReference type="Gene3D" id="1.10.260.40">
    <property type="entry name" value="lambda repressor-like DNA-binding domains"/>
    <property type="match status" value="1"/>
</dbReference>
<protein>
    <submittedName>
        <fullName evidence="2">Transcriptional regulator</fullName>
    </submittedName>
</protein>
<dbReference type="InterPro" id="IPR001387">
    <property type="entry name" value="Cro/C1-type_HTH"/>
</dbReference>
<dbReference type="RefSeq" id="WP_282198444.1">
    <property type="nucleotide sequence ID" value="NZ_BOQE01000001.1"/>
</dbReference>
<dbReference type="SUPFAM" id="SSF47413">
    <property type="entry name" value="lambda repressor-like DNA-binding domains"/>
    <property type="match status" value="1"/>
</dbReference>
<organism evidence="2 3">
    <name type="scientific">Collibacillus ludicampi</name>
    <dbReference type="NCBI Taxonomy" id="2771369"/>
    <lineage>
        <taxon>Bacteria</taxon>
        <taxon>Bacillati</taxon>
        <taxon>Bacillota</taxon>
        <taxon>Bacilli</taxon>
        <taxon>Bacillales</taxon>
        <taxon>Alicyclobacillaceae</taxon>
        <taxon>Collibacillus</taxon>
    </lineage>
</organism>